<dbReference type="Gene3D" id="3.40.50.1820">
    <property type="entry name" value="alpha/beta hydrolase"/>
    <property type="match status" value="1"/>
</dbReference>
<dbReference type="PANTHER" id="PTHR43798:SF33">
    <property type="entry name" value="HYDROLASE, PUTATIVE (AFU_ORTHOLOGUE AFUA_2G14860)-RELATED"/>
    <property type="match status" value="1"/>
</dbReference>
<keyword evidence="1" id="KW-1133">Transmembrane helix</keyword>
<reference evidence="3" key="1">
    <citation type="submission" date="2022-03" db="EMBL/GenBank/DDBJ databases">
        <title>Identification of a novel bacterium isolated from mangrove sediments.</title>
        <authorList>
            <person name="Pan X."/>
        </authorList>
    </citation>
    <scope>NUCLEOTIDE SEQUENCE</scope>
    <source>
        <strain evidence="3">B2637</strain>
    </source>
</reference>
<proteinExistence type="predicted"/>
<dbReference type="InterPro" id="IPR050266">
    <property type="entry name" value="AB_hydrolase_sf"/>
</dbReference>
<keyword evidence="4" id="KW-1185">Reference proteome</keyword>
<sequence length="335" mass="37539">MRGLLKGLAIALVAVIVLAGGVLLTMRLGWWNPSYEEVKAAQATPPSTFEQYGTANIHMRDEGPRDGPVVIMLHSSMTNLREWDAWTDQLKDSYRVIRFDWPPYGLSTDTAPSRGMPGIVELLEKIVERKGLKSFVLVGTSSGSTISTLYTAKHPEKVRALALSTLPLKAPPPPEFSRLLWSMVWIHENLVPNYYPPYYYRVSLSELYGKPERLTDETVEWYYQTNNIPGGFDNVRQYYAANQKAVWAKGAGDEAGQIRVPILLQWGDADPVLPKYLSDDAVKQFSNAPVDVIHYPDVSHYPMLELPEKTGADLRAWLDATLGDEPAATDTKDTR</sequence>
<dbReference type="Proteomes" id="UP001162802">
    <property type="component" value="Unassembled WGS sequence"/>
</dbReference>
<dbReference type="PRINTS" id="PR00111">
    <property type="entry name" value="ABHYDROLASE"/>
</dbReference>
<feature type="domain" description="AB hydrolase-1" evidence="2">
    <location>
        <begin position="68"/>
        <end position="305"/>
    </location>
</feature>
<name>A0ABT0AFF0_9SPHN</name>
<evidence type="ECO:0000259" key="2">
    <source>
        <dbReference type="Pfam" id="PF00561"/>
    </source>
</evidence>
<organism evidence="3 4">
    <name type="scientific">Novosphingobium mangrovi</name>
    <name type="common">ex Hu et al. 2023</name>
    <dbReference type="NCBI Taxonomy" id="2930094"/>
    <lineage>
        <taxon>Bacteria</taxon>
        <taxon>Pseudomonadati</taxon>
        <taxon>Pseudomonadota</taxon>
        <taxon>Alphaproteobacteria</taxon>
        <taxon>Sphingomonadales</taxon>
        <taxon>Sphingomonadaceae</taxon>
        <taxon>Novosphingobium</taxon>
    </lineage>
</organism>
<dbReference type="GO" id="GO:0016787">
    <property type="term" value="F:hydrolase activity"/>
    <property type="evidence" value="ECO:0007669"/>
    <property type="project" value="UniProtKB-KW"/>
</dbReference>
<gene>
    <name evidence="3" type="ORF">MTR65_14465</name>
</gene>
<keyword evidence="1" id="KW-0472">Membrane</keyword>
<evidence type="ECO:0000313" key="4">
    <source>
        <dbReference type="Proteomes" id="UP001162802"/>
    </source>
</evidence>
<feature type="transmembrane region" description="Helical" evidence="1">
    <location>
        <begin position="7"/>
        <end position="30"/>
    </location>
</feature>
<keyword evidence="3" id="KW-0378">Hydrolase</keyword>
<dbReference type="InterPro" id="IPR029058">
    <property type="entry name" value="AB_hydrolase_fold"/>
</dbReference>
<dbReference type="Pfam" id="PF00561">
    <property type="entry name" value="Abhydrolase_1"/>
    <property type="match status" value="1"/>
</dbReference>
<comment type="caution">
    <text evidence="3">The sequence shown here is derived from an EMBL/GenBank/DDBJ whole genome shotgun (WGS) entry which is preliminary data.</text>
</comment>
<dbReference type="RefSeq" id="WP_243801404.1">
    <property type="nucleotide sequence ID" value="NZ_JALHAT010000028.1"/>
</dbReference>
<keyword evidence="1" id="KW-0812">Transmembrane</keyword>
<dbReference type="InterPro" id="IPR000073">
    <property type="entry name" value="AB_hydrolase_1"/>
</dbReference>
<accession>A0ABT0AFF0</accession>
<dbReference type="SUPFAM" id="SSF53474">
    <property type="entry name" value="alpha/beta-Hydrolases"/>
    <property type="match status" value="1"/>
</dbReference>
<evidence type="ECO:0000256" key="1">
    <source>
        <dbReference type="SAM" id="Phobius"/>
    </source>
</evidence>
<dbReference type="PANTHER" id="PTHR43798">
    <property type="entry name" value="MONOACYLGLYCEROL LIPASE"/>
    <property type="match status" value="1"/>
</dbReference>
<evidence type="ECO:0000313" key="3">
    <source>
        <dbReference type="EMBL" id="MCJ1961895.1"/>
    </source>
</evidence>
<dbReference type="EMBL" id="JALHAT010000028">
    <property type="protein sequence ID" value="MCJ1961895.1"/>
    <property type="molecule type" value="Genomic_DNA"/>
</dbReference>
<protein>
    <submittedName>
        <fullName evidence="3">Alpha/beta hydrolase</fullName>
    </submittedName>
</protein>